<evidence type="ECO:0000313" key="2">
    <source>
        <dbReference type="Proteomes" id="UP001178508"/>
    </source>
</evidence>
<name>A0AAV1FPB0_XYRNO</name>
<organism evidence="1 2">
    <name type="scientific">Xyrichtys novacula</name>
    <name type="common">Pearly razorfish</name>
    <name type="synonym">Hemipteronotus novacula</name>
    <dbReference type="NCBI Taxonomy" id="13765"/>
    <lineage>
        <taxon>Eukaryota</taxon>
        <taxon>Metazoa</taxon>
        <taxon>Chordata</taxon>
        <taxon>Craniata</taxon>
        <taxon>Vertebrata</taxon>
        <taxon>Euteleostomi</taxon>
        <taxon>Actinopterygii</taxon>
        <taxon>Neopterygii</taxon>
        <taxon>Teleostei</taxon>
        <taxon>Neoteleostei</taxon>
        <taxon>Acanthomorphata</taxon>
        <taxon>Eupercaria</taxon>
        <taxon>Labriformes</taxon>
        <taxon>Labridae</taxon>
        <taxon>Xyrichtys</taxon>
    </lineage>
</organism>
<evidence type="ECO:0000313" key="1">
    <source>
        <dbReference type="EMBL" id="CAJ1063292.1"/>
    </source>
</evidence>
<proteinExistence type="predicted"/>
<protein>
    <submittedName>
        <fullName evidence="1">Uncharacterized protein LOC116062474</fullName>
    </submittedName>
</protein>
<sequence>MAEAPGDVQVQLKRDFLERLHYKVSRILQRPPLDVDYLRSVVNQEMAIFRSLLGQVERPQDVINTFTLLSTLLNIQDNTNQTQSQVPELQGLIEMSLPVSCIAGMVSFFHVLNVPYVNRIWQASRQLLK</sequence>
<dbReference type="EMBL" id="OY660872">
    <property type="protein sequence ID" value="CAJ1063292.1"/>
    <property type="molecule type" value="Genomic_DNA"/>
</dbReference>
<accession>A0AAV1FPB0</accession>
<keyword evidence="2" id="KW-1185">Reference proteome</keyword>
<gene>
    <name evidence="1" type="ORF">XNOV1_A015338</name>
</gene>
<dbReference type="AlphaFoldDB" id="A0AAV1FPB0"/>
<dbReference type="Proteomes" id="UP001178508">
    <property type="component" value="Chromosome 9"/>
</dbReference>
<reference evidence="1" key="1">
    <citation type="submission" date="2023-08" db="EMBL/GenBank/DDBJ databases">
        <authorList>
            <person name="Alioto T."/>
            <person name="Alioto T."/>
            <person name="Gomez Garrido J."/>
        </authorList>
    </citation>
    <scope>NUCLEOTIDE SEQUENCE</scope>
</reference>